<accession>A0A1Q2CE35</accession>
<name>A0A1Q2CE35_9ACTN</name>
<evidence type="ECO:0000256" key="5">
    <source>
        <dbReference type="ARBA" id="ARBA00009320"/>
    </source>
</evidence>
<sequence length="360" mass="38920">MSSFVVQHNPHVLPAADRERLMADPGFGKVFSDHMAWAAWTPERGWHDRSIRPYGPLQLDPASAIFHYGQEVFEGLKAYRHADSSVWAFRPEMNAARMAASATRLALPPLSEGDFLDSIQALVETDRDWVPGGEEQSFYLRPFMIGVTPAMAVKPSRHVLYAVIGSPSSPYFEAGVRPVSIWLTRTYARAGAGGTGAAKCGGNYASSMAAQLEAESQGCDQVAFVDAGSPASVEELGGMNIMAVTRDGELHTPQLTGTILPGVTRASILDIAADHGLRVVERRIPVSSLLDDIDAGTVAELFACGTAAVITPISQLKDDSGVHRVGDGQAGPMTLELRQHLTDLQYGRRPDDRGWLRRLV</sequence>
<comment type="catalytic activity">
    <reaction evidence="12">
        <text>L-valine + 2-oxoglutarate = 3-methyl-2-oxobutanoate + L-glutamate</text>
        <dbReference type="Rhea" id="RHEA:24813"/>
        <dbReference type="ChEBI" id="CHEBI:11851"/>
        <dbReference type="ChEBI" id="CHEBI:16810"/>
        <dbReference type="ChEBI" id="CHEBI:29985"/>
        <dbReference type="ChEBI" id="CHEBI:57762"/>
        <dbReference type="EC" id="2.6.1.42"/>
    </reaction>
</comment>
<dbReference type="AlphaFoldDB" id="A0A1Q2CE35"/>
<evidence type="ECO:0000256" key="13">
    <source>
        <dbReference type="ARBA" id="ARBA00048798"/>
    </source>
</evidence>
<evidence type="ECO:0000256" key="3">
    <source>
        <dbReference type="ARBA" id="ARBA00004931"/>
    </source>
</evidence>
<dbReference type="SUPFAM" id="SSF56752">
    <property type="entry name" value="D-aminoacid aminotransferase-like PLP-dependent enzymes"/>
    <property type="match status" value="1"/>
</dbReference>
<keyword evidence="10" id="KW-0663">Pyridoxal phosphate</keyword>
<dbReference type="InterPro" id="IPR036038">
    <property type="entry name" value="Aminotransferase-like"/>
</dbReference>
<evidence type="ECO:0000313" key="16">
    <source>
        <dbReference type="Proteomes" id="UP000188324"/>
    </source>
</evidence>
<evidence type="ECO:0000256" key="9">
    <source>
        <dbReference type="ARBA" id="ARBA00022679"/>
    </source>
</evidence>
<proteinExistence type="inferred from homology"/>
<reference evidence="15 16" key="1">
    <citation type="journal article" date="2016" name="Int. J. Syst. Evol. Microbiol.">
        <title>Tessaracoccus flavus sp. nov., isolated from the drainage system of a lindane-producing factory.</title>
        <authorList>
            <person name="Kumari R."/>
            <person name="Singh P."/>
            <person name="Schumann P."/>
            <person name="Lal R."/>
        </authorList>
    </citation>
    <scope>NUCLEOTIDE SEQUENCE [LARGE SCALE GENOMIC DNA]</scope>
    <source>
        <strain evidence="15 16">RP1T</strain>
    </source>
</reference>
<dbReference type="RefSeq" id="WP_077341441.1">
    <property type="nucleotide sequence ID" value="NZ_CP019605.1"/>
</dbReference>
<evidence type="ECO:0000256" key="1">
    <source>
        <dbReference type="ARBA" id="ARBA00001933"/>
    </source>
</evidence>
<comment type="similarity">
    <text evidence="5">Belongs to the class-IV pyridoxal-phosphate-dependent aminotransferase family.</text>
</comment>
<keyword evidence="7 15" id="KW-0032">Aminotransferase</keyword>
<dbReference type="PANTHER" id="PTHR11825:SF44">
    <property type="entry name" value="BRANCHED-CHAIN-AMINO-ACID AMINOTRANSFERASE"/>
    <property type="match status" value="1"/>
</dbReference>
<dbReference type="UniPathway" id="UPA00047">
    <property type="reaction ID" value="UER00058"/>
</dbReference>
<dbReference type="UniPathway" id="UPA00049">
    <property type="reaction ID" value="UER00062"/>
</dbReference>
<organism evidence="15 16">
    <name type="scientific">Tessaracoccus flavus</name>
    <dbReference type="NCBI Taxonomy" id="1610493"/>
    <lineage>
        <taxon>Bacteria</taxon>
        <taxon>Bacillati</taxon>
        <taxon>Actinomycetota</taxon>
        <taxon>Actinomycetes</taxon>
        <taxon>Propionibacteriales</taxon>
        <taxon>Propionibacteriaceae</taxon>
        <taxon>Tessaracoccus</taxon>
    </lineage>
</organism>
<dbReference type="InterPro" id="IPR043131">
    <property type="entry name" value="BCAT-like_N"/>
</dbReference>
<dbReference type="GO" id="GO:0009099">
    <property type="term" value="P:L-valine biosynthetic process"/>
    <property type="evidence" value="ECO:0007669"/>
    <property type="project" value="UniProtKB-UniPathway"/>
</dbReference>
<comment type="pathway">
    <text evidence="2">Amino-acid biosynthesis; L-isoleucine biosynthesis; L-isoleucine from 2-oxobutanoate: step 4/4.</text>
</comment>
<dbReference type="Gene3D" id="3.20.10.10">
    <property type="entry name" value="D-amino Acid Aminotransferase, subunit A, domain 2"/>
    <property type="match status" value="1"/>
</dbReference>
<comment type="cofactor">
    <cofactor evidence="1">
        <name>pyridoxal 5'-phosphate</name>
        <dbReference type="ChEBI" id="CHEBI:597326"/>
    </cofactor>
</comment>
<evidence type="ECO:0000256" key="10">
    <source>
        <dbReference type="ARBA" id="ARBA00022898"/>
    </source>
</evidence>
<evidence type="ECO:0000256" key="2">
    <source>
        <dbReference type="ARBA" id="ARBA00004824"/>
    </source>
</evidence>
<evidence type="ECO:0000256" key="11">
    <source>
        <dbReference type="ARBA" id="ARBA00023304"/>
    </source>
</evidence>
<evidence type="ECO:0000256" key="4">
    <source>
        <dbReference type="ARBA" id="ARBA00005072"/>
    </source>
</evidence>
<dbReference type="GO" id="GO:0009098">
    <property type="term" value="P:L-leucine biosynthetic process"/>
    <property type="evidence" value="ECO:0007669"/>
    <property type="project" value="UniProtKB-UniPathway"/>
</dbReference>
<dbReference type="NCBIfam" id="NF009897">
    <property type="entry name" value="PRK13357.1"/>
    <property type="match status" value="1"/>
</dbReference>
<comment type="catalytic activity">
    <reaction evidence="14">
        <text>L-leucine + 2-oxoglutarate = 4-methyl-2-oxopentanoate + L-glutamate</text>
        <dbReference type="Rhea" id="RHEA:18321"/>
        <dbReference type="ChEBI" id="CHEBI:16810"/>
        <dbReference type="ChEBI" id="CHEBI:17865"/>
        <dbReference type="ChEBI" id="CHEBI:29985"/>
        <dbReference type="ChEBI" id="CHEBI:57427"/>
        <dbReference type="EC" id="2.6.1.42"/>
    </reaction>
</comment>
<dbReference type="GO" id="GO:0004084">
    <property type="term" value="F:branched-chain-amino-acid transaminase activity"/>
    <property type="evidence" value="ECO:0007669"/>
    <property type="project" value="UniProtKB-EC"/>
</dbReference>
<gene>
    <name evidence="15" type="ORF">RPIT_05675</name>
</gene>
<evidence type="ECO:0000256" key="6">
    <source>
        <dbReference type="ARBA" id="ARBA00013053"/>
    </source>
</evidence>
<comment type="pathway">
    <text evidence="4">Amino-acid biosynthesis; L-leucine biosynthesis; L-leucine from 3-methyl-2-oxobutanoate: step 4/4.</text>
</comment>
<evidence type="ECO:0000256" key="14">
    <source>
        <dbReference type="ARBA" id="ARBA00049229"/>
    </source>
</evidence>
<comment type="pathway">
    <text evidence="3">Amino-acid biosynthesis; L-valine biosynthesis; L-valine from pyruvate: step 4/4.</text>
</comment>
<dbReference type="PANTHER" id="PTHR11825">
    <property type="entry name" value="SUBGROUP IIII AMINOTRANSFERASE"/>
    <property type="match status" value="1"/>
</dbReference>
<evidence type="ECO:0000256" key="8">
    <source>
        <dbReference type="ARBA" id="ARBA00022605"/>
    </source>
</evidence>
<keyword evidence="11" id="KW-0100">Branched-chain amino acid biosynthesis</keyword>
<evidence type="ECO:0000313" key="15">
    <source>
        <dbReference type="EMBL" id="AQP44363.1"/>
    </source>
</evidence>
<keyword evidence="16" id="KW-1185">Reference proteome</keyword>
<keyword evidence="8" id="KW-0028">Amino-acid biosynthesis</keyword>
<dbReference type="CDD" id="cd01557">
    <property type="entry name" value="BCAT_beta_family"/>
    <property type="match status" value="1"/>
</dbReference>
<dbReference type="STRING" id="1610493.RPIT_05675"/>
<keyword evidence="9 15" id="KW-0808">Transferase</keyword>
<dbReference type="NCBIfam" id="TIGR01123">
    <property type="entry name" value="ilvE_II"/>
    <property type="match status" value="1"/>
</dbReference>
<dbReference type="Proteomes" id="UP000188324">
    <property type="component" value="Chromosome"/>
</dbReference>
<dbReference type="OrthoDB" id="9804984at2"/>
<dbReference type="UniPathway" id="UPA00048">
    <property type="reaction ID" value="UER00073"/>
</dbReference>
<dbReference type="PIRSF" id="PIRSF006468">
    <property type="entry name" value="BCAT1"/>
    <property type="match status" value="1"/>
</dbReference>
<dbReference type="InterPro" id="IPR005786">
    <property type="entry name" value="B_amino_transII"/>
</dbReference>
<evidence type="ECO:0000256" key="7">
    <source>
        <dbReference type="ARBA" id="ARBA00022576"/>
    </source>
</evidence>
<dbReference type="GO" id="GO:0009097">
    <property type="term" value="P:isoleucine biosynthetic process"/>
    <property type="evidence" value="ECO:0007669"/>
    <property type="project" value="UniProtKB-UniPathway"/>
</dbReference>
<dbReference type="EMBL" id="CP019605">
    <property type="protein sequence ID" value="AQP44363.1"/>
    <property type="molecule type" value="Genomic_DNA"/>
</dbReference>
<dbReference type="KEGG" id="tfl:RPIT_05675"/>
<evidence type="ECO:0000256" key="12">
    <source>
        <dbReference type="ARBA" id="ARBA00048212"/>
    </source>
</evidence>
<comment type="catalytic activity">
    <reaction evidence="13">
        <text>L-isoleucine + 2-oxoglutarate = (S)-3-methyl-2-oxopentanoate + L-glutamate</text>
        <dbReference type="Rhea" id="RHEA:24801"/>
        <dbReference type="ChEBI" id="CHEBI:16810"/>
        <dbReference type="ChEBI" id="CHEBI:29985"/>
        <dbReference type="ChEBI" id="CHEBI:35146"/>
        <dbReference type="ChEBI" id="CHEBI:58045"/>
        <dbReference type="EC" id="2.6.1.42"/>
    </reaction>
</comment>
<dbReference type="Gene3D" id="3.30.470.10">
    <property type="match status" value="1"/>
</dbReference>
<dbReference type="EC" id="2.6.1.42" evidence="6"/>
<protein>
    <recommendedName>
        <fullName evidence="6">branched-chain-amino-acid transaminase</fullName>
        <ecNumber evidence="6">2.6.1.42</ecNumber>
    </recommendedName>
</protein>
<dbReference type="Pfam" id="PF01063">
    <property type="entry name" value="Aminotran_4"/>
    <property type="match status" value="1"/>
</dbReference>
<dbReference type="InterPro" id="IPR043132">
    <property type="entry name" value="BCAT-like_C"/>
</dbReference>
<dbReference type="InterPro" id="IPR001544">
    <property type="entry name" value="Aminotrans_IV"/>
</dbReference>
<dbReference type="InterPro" id="IPR033939">
    <property type="entry name" value="BCAT_family"/>
</dbReference>